<dbReference type="SUPFAM" id="SSF47895">
    <property type="entry name" value="Transducin (alpha subunit), insertion domain"/>
    <property type="match status" value="1"/>
</dbReference>
<dbReference type="SMART" id="SM00275">
    <property type="entry name" value="G_alpha"/>
    <property type="match status" value="1"/>
</dbReference>
<dbReference type="GO" id="GO:0007188">
    <property type="term" value="P:adenylate cyclase-modulating G protein-coupled receptor signaling pathway"/>
    <property type="evidence" value="ECO:0007669"/>
    <property type="project" value="TreeGrafter"/>
</dbReference>
<keyword evidence="4 10" id="KW-0460">Magnesium</keyword>
<dbReference type="GO" id="GO:0005737">
    <property type="term" value="C:cytoplasm"/>
    <property type="evidence" value="ECO:0007669"/>
    <property type="project" value="TreeGrafter"/>
</dbReference>
<evidence type="ECO:0000256" key="7">
    <source>
        <dbReference type="ARBA" id="ARBA00023224"/>
    </source>
</evidence>
<dbReference type="Gene3D" id="3.40.50.300">
    <property type="entry name" value="P-loop containing nucleotide triphosphate hydrolases"/>
    <property type="match status" value="1"/>
</dbReference>
<evidence type="ECO:0000256" key="4">
    <source>
        <dbReference type="ARBA" id="ARBA00022842"/>
    </source>
</evidence>
<dbReference type="SUPFAM" id="SSF52540">
    <property type="entry name" value="P-loop containing nucleoside triphosphate hydrolases"/>
    <property type="match status" value="1"/>
</dbReference>
<dbReference type="GO" id="GO:0046872">
    <property type="term" value="F:metal ion binding"/>
    <property type="evidence" value="ECO:0007669"/>
    <property type="project" value="UniProtKB-KW"/>
</dbReference>
<evidence type="ECO:0000256" key="1">
    <source>
        <dbReference type="ARBA" id="ARBA00022707"/>
    </source>
</evidence>
<evidence type="ECO:0000256" key="3">
    <source>
        <dbReference type="ARBA" id="ARBA00022741"/>
    </source>
</evidence>
<feature type="binding site" evidence="9">
    <location>
        <begin position="43"/>
        <end position="48"/>
    </location>
    <ligand>
        <name>GTP</name>
        <dbReference type="ChEBI" id="CHEBI:37565"/>
    </ligand>
</feature>
<proteinExistence type="predicted"/>
<dbReference type="PANTHER" id="PTHR10218">
    <property type="entry name" value="GTP-BINDING PROTEIN ALPHA SUBUNIT"/>
    <property type="match status" value="1"/>
</dbReference>
<keyword evidence="6" id="KW-0564">Palmitate</keyword>
<keyword evidence="2 10" id="KW-0479">Metal-binding</keyword>
<organism evidence="11 12">
    <name type="scientific">Plectus sambesii</name>
    <dbReference type="NCBI Taxonomy" id="2011161"/>
    <lineage>
        <taxon>Eukaryota</taxon>
        <taxon>Metazoa</taxon>
        <taxon>Ecdysozoa</taxon>
        <taxon>Nematoda</taxon>
        <taxon>Chromadorea</taxon>
        <taxon>Plectida</taxon>
        <taxon>Plectina</taxon>
        <taxon>Plectoidea</taxon>
        <taxon>Plectidae</taxon>
        <taxon>Plectus</taxon>
    </lineage>
</organism>
<evidence type="ECO:0000256" key="2">
    <source>
        <dbReference type="ARBA" id="ARBA00022723"/>
    </source>
</evidence>
<evidence type="ECO:0000256" key="6">
    <source>
        <dbReference type="ARBA" id="ARBA00023139"/>
    </source>
</evidence>
<dbReference type="PROSITE" id="PS51882">
    <property type="entry name" value="G_ALPHA"/>
    <property type="match status" value="1"/>
</dbReference>
<keyword evidence="5 9" id="KW-0342">GTP-binding</keyword>
<evidence type="ECO:0000313" key="12">
    <source>
        <dbReference type="WBParaSite" id="PSAMB.scaffold1415size31776.g12994.t1"/>
    </source>
</evidence>
<sequence>MGLCQSNLIRYQIEQNKRIEKELQIASKVQGQTQKLLLLGAAECGKSTILKQMRILHDNGFSPDELDNQRSLIYSNTIQGMLTMIRAMDNLGVVPKSAKMQRNASILREVVQTDQEYWPFARETYEALKQLWADEAVQECFSRRAEYHLHDGVR</sequence>
<dbReference type="InterPro" id="IPR001019">
    <property type="entry name" value="Gprotein_alpha_su"/>
</dbReference>
<reference evidence="12" key="1">
    <citation type="submission" date="2022-11" db="UniProtKB">
        <authorList>
            <consortium name="WormBaseParasite"/>
        </authorList>
    </citation>
    <scope>IDENTIFICATION</scope>
</reference>
<keyword evidence="7" id="KW-0807">Transducer</keyword>
<evidence type="ECO:0000313" key="11">
    <source>
        <dbReference type="Proteomes" id="UP000887566"/>
    </source>
</evidence>
<name>A0A914V2W4_9BILA</name>
<dbReference type="GO" id="GO:0005525">
    <property type="term" value="F:GTP binding"/>
    <property type="evidence" value="ECO:0007669"/>
    <property type="project" value="UniProtKB-KW"/>
</dbReference>
<accession>A0A914V2W4</accession>
<dbReference type="AlphaFoldDB" id="A0A914V2W4"/>
<dbReference type="GO" id="GO:0031683">
    <property type="term" value="F:G-protein beta/gamma-subunit complex binding"/>
    <property type="evidence" value="ECO:0007669"/>
    <property type="project" value="InterPro"/>
</dbReference>
<dbReference type="Proteomes" id="UP000887566">
    <property type="component" value="Unplaced"/>
</dbReference>
<dbReference type="GO" id="GO:0003924">
    <property type="term" value="F:GTPase activity"/>
    <property type="evidence" value="ECO:0007669"/>
    <property type="project" value="InterPro"/>
</dbReference>
<feature type="binding site" evidence="10">
    <location>
        <position position="47"/>
    </location>
    <ligand>
        <name>Mg(2+)</name>
        <dbReference type="ChEBI" id="CHEBI:18420"/>
    </ligand>
</feature>
<keyword evidence="1" id="KW-0519">Myristate</keyword>
<keyword evidence="8" id="KW-0449">Lipoprotein</keyword>
<dbReference type="InterPro" id="IPR027417">
    <property type="entry name" value="P-loop_NTPase"/>
</dbReference>
<dbReference type="GO" id="GO:0001664">
    <property type="term" value="F:G protein-coupled receptor binding"/>
    <property type="evidence" value="ECO:0007669"/>
    <property type="project" value="TreeGrafter"/>
</dbReference>
<dbReference type="Gene3D" id="1.10.400.10">
    <property type="entry name" value="GI Alpha 1, domain 2-like"/>
    <property type="match status" value="1"/>
</dbReference>
<evidence type="ECO:0000256" key="10">
    <source>
        <dbReference type="PIRSR" id="PIRSR601019-2"/>
    </source>
</evidence>
<evidence type="ECO:0000256" key="9">
    <source>
        <dbReference type="PIRSR" id="PIRSR601019-1"/>
    </source>
</evidence>
<protein>
    <submittedName>
        <fullName evidence="12">Uncharacterized protein</fullName>
    </submittedName>
</protein>
<evidence type="ECO:0000256" key="8">
    <source>
        <dbReference type="ARBA" id="ARBA00023288"/>
    </source>
</evidence>
<dbReference type="InterPro" id="IPR011025">
    <property type="entry name" value="GproteinA_insert"/>
</dbReference>
<keyword evidence="3 9" id="KW-0547">Nucleotide-binding</keyword>
<dbReference type="PANTHER" id="PTHR10218:SF362">
    <property type="entry name" value="G PROTEIN ALPHA O SUBUNIT"/>
    <property type="match status" value="1"/>
</dbReference>
<dbReference type="Pfam" id="PF00503">
    <property type="entry name" value="G-alpha"/>
    <property type="match status" value="1"/>
</dbReference>
<keyword evidence="11" id="KW-1185">Reference proteome</keyword>
<dbReference type="GO" id="GO:0005834">
    <property type="term" value="C:heterotrimeric G-protein complex"/>
    <property type="evidence" value="ECO:0007669"/>
    <property type="project" value="TreeGrafter"/>
</dbReference>
<dbReference type="WBParaSite" id="PSAMB.scaffold1415size31776.g12994.t1">
    <property type="protein sequence ID" value="PSAMB.scaffold1415size31776.g12994.t1"/>
    <property type="gene ID" value="PSAMB.scaffold1415size31776.g12994"/>
</dbReference>
<evidence type="ECO:0000256" key="5">
    <source>
        <dbReference type="ARBA" id="ARBA00023134"/>
    </source>
</evidence>